<protein>
    <recommendedName>
        <fullName evidence="3">Mariner Mos1 transposase</fullName>
    </recommendedName>
</protein>
<sequence length="112" mass="13120">MDYLRRKLAKKIMIKKQASTTDYREIGLNYNKLIFCLWWDWKTIMRFYHRAKPGKFRALLPTADEIQARSKEKTGGIVQWQGCYENSKPQKSVATQKINIDFWLGSVNGSAT</sequence>
<comment type="caution">
    <text evidence="1">The sequence shown here is derived from an EMBL/GenBank/DDBJ whole genome shotgun (WGS) entry which is preliminary data.</text>
</comment>
<evidence type="ECO:0000313" key="2">
    <source>
        <dbReference type="Proteomes" id="UP000299102"/>
    </source>
</evidence>
<gene>
    <name evidence="1" type="ORF">EVAR_31467_1</name>
</gene>
<evidence type="ECO:0000313" key="1">
    <source>
        <dbReference type="EMBL" id="GBP47927.1"/>
    </source>
</evidence>
<keyword evidence="2" id="KW-1185">Reference proteome</keyword>
<dbReference type="Proteomes" id="UP000299102">
    <property type="component" value="Unassembled WGS sequence"/>
</dbReference>
<dbReference type="EMBL" id="BGZK01000513">
    <property type="protein sequence ID" value="GBP47927.1"/>
    <property type="molecule type" value="Genomic_DNA"/>
</dbReference>
<reference evidence="1 2" key="1">
    <citation type="journal article" date="2019" name="Commun. Biol.">
        <title>The bagworm genome reveals a unique fibroin gene that provides high tensile strength.</title>
        <authorList>
            <person name="Kono N."/>
            <person name="Nakamura H."/>
            <person name="Ohtoshi R."/>
            <person name="Tomita M."/>
            <person name="Numata K."/>
            <person name="Arakawa K."/>
        </authorList>
    </citation>
    <scope>NUCLEOTIDE SEQUENCE [LARGE SCALE GENOMIC DNA]</scope>
</reference>
<organism evidence="1 2">
    <name type="scientific">Eumeta variegata</name>
    <name type="common">Bagworm moth</name>
    <name type="synonym">Eumeta japonica</name>
    <dbReference type="NCBI Taxonomy" id="151549"/>
    <lineage>
        <taxon>Eukaryota</taxon>
        <taxon>Metazoa</taxon>
        <taxon>Ecdysozoa</taxon>
        <taxon>Arthropoda</taxon>
        <taxon>Hexapoda</taxon>
        <taxon>Insecta</taxon>
        <taxon>Pterygota</taxon>
        <taxon>Neoptera</taxon>
        <taxon>Endopterygota</taxon>
        <taxon>Lepidoptera</taxon>
        <taxon>Glossata</taxon>
        <taxon>Ditrysia</taxon>
        <taxon>Tineoidea</taxon>
        <taxon>Psychidae</taxon>
        <taxon>Oiketicinae</taxon>
        <taxon>Eumeta</taxon>
    </lineage>
</organism>
<evidence type="ECO:0008006" key="3">
    <source>
        <dbReference type="Google" id="ProtNLM"/>
    </source>
</evidence>
<dbReference type="AlphaFoldDB" id="A0A4C1WCR3"/>
<proteinExistence type="predicted"/>
<name>A0A4C1WCR3_EUMVA</name>
<accession>A0A4C1WCR3</accession>